<evidence type="ECO:0000313" key="3">
    <source>
        <dbReference type="Proteomes" id="UP000176666"/>
    </source>
</evidence>
<dbReference type="Proteomes" id="UP000176666">
    <property type="component" value="Unassembled WGS sequence"/>
</dbReference>
<reference evidence="2 3" key="1">
    <citation type="journal article" date="2016" name="Nat. Commun.">
        <title>Thousands of microbial genomes shed light on interconnected biogeochemical processes in an aquifer system.</title>
        <authorList>
            <person name="Anantharaman K."/>
            <person name="Brown C.T."/>
            <person name="Hug L.A."/>
            <person name="Sharon I."/>
            <person name="Castelle C.J."/>
            <person name="Probst A.J."/>
            <person name="Thomas B.C."/>
            <person name="Singh A."/>
            <person name="Wilkins M.J."/>
            <person name="Karaoz U."/>
            <person name="Brodie E.L."/>
            <person name="Williams K.H."/>
            <person name="Hubbard S.S."/>
            <person name="Banfield J.F."/>
        </authorList>
    </citation>
    <scope>NUCLEOTIDE SEQUENCE [LARGE SCALE GENOMIC DNA]</scope>
</reference>
<feature type="compositionally biased region" description="Polar residues" evidence="1">
    <location>
        <begin position="232"/>
        <end position="245"/>
    </location>
</feature>
<feature type="region of interest" description="Disordered" evidence="1">
    <location>
        <begin position="225"/>
        <end position="286"/>
    </location>
</feature>
<dbReference type="AlphaFoldDB" id="A0A1F5GSS5"/>
<feature type="region of interest" description="Disordered" evidence="1">
    <location>
        <begin position="308"/>
        <end position="330"/>
    </location>
</feature>
<accession>A0A1F5GSS5</accession>
<dbReference type="EMBL" id="MFBJ01000073">
    <property type="protein sequence ID" value="OGD94889.1"/>
    <property type="molecule type" value="Genomic_DNA"/>
</dbReference>
<gene>
    <name evidence="2" type="ORF">A3F02_03675</name>
</gene>
<name>A0A1F5GSS5_9BACT</name>
<protein>
    <submittedName>
        <fullName evidence="2">Uncharacterized protein</fullName>
    </submittedName>
</protein>
<organism evidence="2 3">
    <name type="scientific">Candidatus Curtissbacteria bacterium RIFCSPHIGHO2_12_FULL_38_9b</name>
    <dbReference type="NCBI Taxonomy" id="1797720"/>
    <lineage>
        <taxon>Bacteria</taxon>
        <taxon>Candidatus Curtissiibacteriota</taxon>
    </lineage>
</organism>
<sequence length="365" mass="40133">MAKDPTKTKASTQQHLDFDDMTDDLIIFKTGWVALVMTTTAVNFDLLSEAEQDATIYAYGAFLNSLTFPVQILIRSKKADITAYFNSLAEAEKAQPNPDLKRQIQKYEDFIQSVVQQKAVLDKKFYLIINFSPLEMGFRGLGKKNVTQTKSKMQLINDAKAALFPKRDHIIKQMARLGLTTRQLTTKELIELFYDIYNPAPTGTQRVILDTSSYTVPIVEPAVEVPTPAPTSQSAEPGQDDSSIQIPPVLPTTIEESLPATRPFTKPDITEEELRPVAPLSQEKPSETLNMQIPQSPTPLENQPLINTIPNQQPVSAPLPTASSNLSSQQQSALADLQAAAANAAKLINRSQPITTAAEPNQEGG</sequence>
<proteinExistence type="predicted"/>
<evidence type="ECO:0000256" key="1">
    <source>
        <dbReference type="SAM" id="MobiDB-lite"/>
    </source>
</evidence>
<comment type="caution">
    <text evidence="2">The sequence shown here is derived from an EMBL/GenBank/DDBJ whole genome shotgun (WGS) entry which is preliminary data.</text>
</comment>
<evidence type="ECO:0000313" key="2">
    <source>
        <dbReference type="EMBL" id="OGD94889.1"/>
    </source>
</evidence>